<feature type="transmembrane region" description="Helical" evidence="5">
    <location>
        <begin position="63"/>
        <end position="86"/>
    </location>
</feature>
<dbReference type="EMBL" id="MKJU01000026">
    <property type="protein sequence ID" value="OHU90286.1"/>
    <property type="molecule type" value="Genomic_DNA"/>
</dbReference>
<feature type="transmembrane region" description="Helical" evidence="5">
    <location>
        <begin position="189"/>
        <end position="209"/>
    </location>
</feature>
<dbReference type="PANTHER" id="PTHR10361:SF28">
    <property type="entry name" value="P3 PROTEIN-RELATED"/>
    <property type="match status" value="1"/>
</dbReference>
<keyword evidence="4 5" id="KW-0472">Membrane</keyword>
<dbReference type="Gene3D" id="1.20.1530.20">
    <property type="match status" value="1"/>
</dbReference>
<evidence type="ECO:0000256" key="1">
    <source>
        <dbReference type="ARBA" id="ARBA00004141"/>
    </source>
</evidence>
<organism evidence="6 7">
    <name type="scientific">Pseudoalteromonas amylolytica</name>
    <dbReference type="NCBI Taxonomy" id="1859457"/>
    <lineage>
        <taxon>Bacteria</taxon>
        <taxon>Pseudomonadati</taxon>
        <taxon>Pseudomonadota</taxon>
        <taxon>Gammaproteobacteria</taxon>
        <taxon>Alteromonadales</taxon>
        <taxon>Pseudoalteromonadaceae</taxon>
        <taxon>Pseudoalteromonas</taxon>
    </lineage>
</organism>
<dbReference type="OrthoDB" id="9806785at2"/>
<dbReference type="PANTHER" id="PTHR10361">
    <property type="entry name" value="SODIUM-BILE ACID COTRANSPORTER"/>
    <property type="match status" value="1"/>
</dbReference>
<evidence type="ECO:0000313" key="7">
    <source>
        <dbReference type="Proteomes" id="UP000179786"/>
    </source>
</evidence>
<proteinExistence type="predicted"/>
<protein>
    <submittedName>
        <fullName evidence="6">Bile acid:sodium symporter</fullName>
    </submittedName>
</protein>
<keyword evidence="2 5" id="KW-0812">Transmembrane</keyword>
<name>A0A1S1MPZ1_9GAMM</name>
<comment type="caution">
    <text evidence="6">The sequence shown here is derived from an EMBL/GenBank/DDBJ whole genome shotgun (WGS) entry which is preliminary data.</text>
</comment>
<feature type="transmembrane region" description="Helical" evidence="5">
    <location>
        <begin position="92"/>
        <end position="115"/>
    </location>
</feature>
<evidence type="ECO:0000313" key="6">
    <source>
        <dbReference type="EMBL" id="OHU90286.1"/>
    </source>
</evidence>
<keyword evidence="7" id="KW-1185">Reference proteome</keyword>
<evidence type="ECO:0000256" key="4">
    <source>
        <dbReference type="ARBA" id="ARBA00023136"/>
    </source>
</evidence>
<dbReference type="GO" id="GO:0016020">
    <property type="term" value="C:membrane"/>
    <property type="evidence" value="ECO:0007669"/>
    <property type="project" value="UniProtKB-SubCell"/>
</dbReference>
<dbReference type="InterPro" id="IPR004710">
    <property type="entry name" value="Bilac:Na_transpt"/>
</dbReference>
<feature type="transmembrane region" description="Helical" evidence="5">
    <location>
        <begin position="155"/>
        <end position="177"/>
    </location>
</feature>
<sequence>MMTAITQLFPVWAVLLSTIALFFPHLFIDFKSAIIPMLMVIMLSMGLTLTGQDFLRVIQHKKAVLIAVLLQFTVMPLMAYTLATLLMFDTDLLIGMVLVGTVAGGTASNVMCYLAKGDVALSITMTAISTLLGVMFTPFLTAALIGQVVDIPVSSMLASLLKIVLLPVAIGVLMNRIFTNKLNHIKPHLPFVSMAAIVFIIAIIVALNSAKLQTIGLLIFVAIVVHNATGLLLGYWIPKCLKLDETVCRTIAFEVGMQNSGLAVALAMKFFSPAAAIAGTLFSIWHNVSGSILAGYWHKRSIKESSTAPKPDAESQIEQS</sequence>
<gene>
    <name evidence="6" type="ORF">BET10_12865</name>
</gene>
<keyword evidence="3 5" id="KW-1133">Transmembrane helix</keyword>
<evidence type="ECO:0000256" key="2">
    <source>
        <dbReference type="ARBA" id="ARBA00022692"/>
    </source>
</evidence>
<feature type="transmembrane region" description="Helical" evidence="5">
    <location>
        <begin position="33"/>
        <end position="51"/>
    </location>
</feature>
<comment type="subcellular location">
    <subcellularLocation>
        <location evidence="1">Membrane</location>
        <topology evidence="1">Multi-pass membrane protein</topology>
    </subcellularLocation>
</comment>
<accession>A0A1S1MPZ1</accession>
<dbReference type="InterPro" id="IPR038770">
    <property type="entry name" value="Na+/solute_symporter_sf"/>
</dbReference>
<dbReference type="STRING" id="1859457.BET10_12865"/>
<evidence type="ECO:0000256" key="3">
    <source>
        <dbReference type="ARBA" id="ARBA00022989"/>
    </source>
</evidence>
<dbReference type="InterPro" id="IPR002657">
    <property type="entry name" value="BilAc:Na_symport/Acr3"/>
</dbReference>
<evidence type="ECO:0000256" key="5">
    <source>
        <dbReference type="SAM" id="Phobius"/>
    </source>
</evidence>
<feature type="transmembrane region" description="Helical" evidence="5">
    <location>
        <begin position="215"/>
        <end position="238"/>
    </location>
</feature>
<dbReference type="AlphaFoldDB" id="A0A1S1MPZ1"/>
<dbReference type="Proteomes" id="UP000179786">
    <property type="component" value="Unassembled WGS sequence"/>
</dbReference>
<dbReference type="RefSeq" id="WP_070985649.1">
    <property type="nucleotide sequence ID" value="NZ_MKJU01000026.1"/>
</dbReference>
<feature type="transmembrane region" description="Helical" evidence="5">
    <location>
        <begin position="7"/>
        <end position="27"/>
    </location>
</feature>
<reference evidence="6 7" key="1">
    <citation type="submission" date="2016-09" db="EMBL/GenBank/DDBJ databases">
        <title>Pseudoalteromonas amylolytica sp. nov., isolated from the surface seawater.</title>
        <authorList>
            <person name="Wu Y.-H."/>
            <person name="Cheng H."/>
            <person name="Jin X.-B."/>
            <person name="Wang C.-S."/>
            <person name="Xu X.-W."/>
        </authorList>
    </citation>
    <scope>NUCLEOTIDE SEQUENCE [LARGE SCALE GENOMIC DNA]</scope>
    <source>
        <strain evidence="6 7">JW1</strain>
    </source>
</reference>
<dbReference type="Pfam" id="PF01758">
    <property type="entry name" value="SBF"/>
    <property type="match status" value="1"/>
</dbReference>
<feature type="transmembrane region" description="Helical" evidence="5">
    <location>
        <begin position="127"/>
        <end position="149"/>
    </location>
</feature>